<gene>
    <name evidence="2" type="ORF">AZI86_14355</name>
</gene>
<keyword evidence="3" id="KW-1185">Reference proteome</keyword>
<sequence length="618" mass="68196">MHSRMCVLVISFLLCSLKAFAAPSESDLLLAKKLYERMTGVKVSVKKAELQAVAEQISLGNNTEAAKLVANSSDFLNVQIKNLSLRLSNKDESVKVPFNDFSALIMGIVRDNRDFRDVLTGNYYYELSGVANADDKRTRYFNQNNYSTAESTFTDIAKALVFKSPQELVTVSADTLKNQSALNYEIVTTKPRKDAAGVLTTRTFAERNLGGGSNRRAVEFSLKQFLCVSMAEAADSNASDQFVGRDVERFPAGDHNKYLTSCKSCHAVMDGMRGAFAKSDYGNFSNGAATTIYSQVHGDFFNSEGIAASYTKYQAEVVNPAVATLIPDLETNQANSDLYKVRYDDLIARGATAASAKSQMDSLLNTIRDPAVVVSLTTDYRTKKAAKLADFRTNKDNATYRTNYVKSCLDHFSNTALSAATQETNFLRCNLDNKKELSELYLHYNQDLTAKAVAANEKDRLLGKLINRGRDSNTDMVIPYLRAKEQLKLFPRNAFDSETGVALKMNKGNFAYGFVVKDDTFVNNAVLGSKAGFFGWRGSSKSGGKGLNDFGRMLADSRRFSQCMAKRAYEGVCLKKISSTDTAMLQRLGDRFESLNYNLKNLYQAVALDPSCGIVKGN</sequence>
<name>A0A150WJP5_BDEBC</name>
<dbReference type="RefSeq" id="WP_061835933.1">
    <property type="nucleotide sequence ID" value="NZ_LUKE01000003.1"/>
</dbReference>
<keyword evidence="1" id="KW-0732">Signal</keyword>
<evidence type="ECO:0008006" key="4">
    <source>
        <dbReference type="Google" id="ProtNLM"/>
    </source>
</evidence>
<accession>A0A150WJP5</accession>
<proteinExistence type="predicted"/>
<evidence type="ECO:0000313" key="3">
    <source>
        <dbReference type="Proteomes" id="UP000075320"/>
    </source>
</evidence>
<dbReference type="Proteomes" id="UP000075320">
    <property type="component" value="Unassembled WGS sequence"/>
</dbReference>
<dbReference type="EMBL" id="LUKE01000003">
    <property type="protein sequence ID" value="KYG63988.1"/>
    <property type="molecule type" value="Genomic_DNA"/>
</dbReference>
<reference evidence="2 3" key="1">
    <citation type="submission" date="2016-03" db="EMBL/GenBank/DDBJ databases">
        <authorList>
            <person name="Ploux O."/>
        </authorList>
    </citation>
    <scope>NUCLEOTIDE SEQUENCE [LARGE SCALE GENOMIC DNA]</scope>
    <source>
        <strain evidence="2 3">R0</strain>
    </source>
</reference>
<protein>
    <recommendedName>
        <fullName evidence="4">DUF1585 domain-containing protein</fullName>
    </recommendedName>
</protein>
<feature type="signal peptide" evidence="1">
    <location>
        <begin position="1"/>
        <end position="21"/>
    </location>
</feature>
<evidence type="ECO:0000313" key="2">
    <source>
        <dbReference type="EMBL" id="KYG63988.1"/>
    </source>
</evidence>
<feature type="chain" id="PRO_5007572718" description="DUF1585 domain-containing protein" evidence="1">
    <location>
        <begin position="22"/>
        <end position="618"/>
    </location>
</feature>
<dbReference type="AlphaFoldDB" id="A0A150WJP5"/>
<evidence type="ECO:0000256" key="1">
    <source>
        <dbReference type="SAM" id="SignalP"/>
    </source>
</evidence>
<organism evidence="2 3">
    <name type="scientific">Bdellovibrio bacteriovorus</name>
    <dbReference type="NCBI Taxonomy" id="959"/>
    <lineage>
        <taxon>Bacteria</taxon>
        <taxon>Pseudomonadati</taxon>
        <taxon>Bdellovibrionota</taxon>
        <taxon>Bdellovibrionia</taxon>
        <taxon>Bdellovibrionales</taxon>
        <taxon>Pseudobdellovibrionaceae</taxon>
        <taxon>Bdellovibrio</taxon>
    </lineage>
</organism>
<dbReference type="OrthoDB" id="5753229at2"/>
<comment type="caution">
    <text evidence="2">The sequence shown here is derived from an EMBL/GenBank/DDBJ whole genome shotgun (WGS) entry which is preliminary data.</text>
</comment>